<dbReference type="NCBIfam" id="TIGR01484">
    <property type="entry name" value="HAD-SF-IIB"/>
    <property type="match status" value="1"/>
</dbReference>
<dbReference type="EMBL" id="RAYQ01000005">
    <property type="protein sequence ID" value="RKI92521.1"/>
    <property type="molecule type" value="Genomic_DNA"/>
</dbReference>
<keyword evidence="2" id="KW-1185">Reference proteome</keyword>
<name>A0A3A9AYA2_9FIRM</name>
<keyword evidence="1" id="KW-0378">Hydrolase</keyword>
<dbReference type="Pfam" id="PF08282">
    <property type="entry name" value="Hydrolase_3"/>
    <property type="match status" value="1"/>
</dbReference>
<dbReference type="PANTHER" id="PTHR10000:SF8">
    <property type="entry name" value="HAD SUPERFAMILY HYDROLASE-LIKE, TYPE 3"/>
    <property type="match status" value="1"/>
</dbReference>
<gene>
    <name evidence="1" type="ORF">D7V94_07360</name>
</gene>
<accession>A0A3A9AYA2</accession>
<dbReference type="Gene3D" id="3.40.50.1000">
    <property type="entry name" value="HAD superfamily/HAD-like"/>
    <property type="match status" value="1"/>
</dbReference>
<dbReference type="PANTHER" id="PTHR10000">
    <property type="entry name" value="PHOSPHOSERINE PHOSPHATASE"/>
    <property type="match status" value="1"/>
</dbReference>
<reference evidence="1 2" key="1">
    <citation type="submission" date="2018-09" db="EMBL/GenBank/DDBJ databases">
        <title>Murine metabolic-syndrome-specific gut microbial biobank.</title>
        <authorList>
            <person name="Liu C."/>
        </authorList>
    </citation>
    <scope>NUCLEOTIDE SEQUENCE [LARGE SCALE GENOMIC DNA]</scope>
    <source>
        <strain evidence="1 2">0.1xD8-82</strain>
    </source>
</reference>
<dbReference type="GO" id="GO:0000287">
    <property type="term" value="F:magnesium ion binding"/>
    <property type="evidence" value="ECO:0007669"/>
    <property type="project" value="TreeGrafter"/>
</dbReference>
<dbReference type="Proteomes" id="UP000280696">
    <property type="component" value="Unassembled WGS sequence"/>
</dbReference>
<evidence type="ECO:0000313" key="1">
    <source>
        <dbReference type="EMBL" id="RKI92521.1"/>
    </source>
</evidence>
<dbReference type="InterPro" id="IPR000150">
    <property type="entry name" value="Cof"/>
</dbReference>
<dbReference type="SUPFAM" id="SSF56784">
    <property type="entry name" value="HAD-like"/>
    <property type="match status" value="1"/>
</dbReference>
<proteinExistence type="predicted"/>
<dbReference type="AlphaFoldDB" id="A0A3A9AYA2"/>
<dbReference type="NCBIfam" id="TIGR00099">
    <property type="entry name" value="Cof-subfamily"/>
    <property type="match status" value="1"/>
</dbReference>
<comment type="caution">
    <text evidence="1">The sequence shown here is derived from an EMBL/GenBank/DDBJ whole genome shotgun (WGS) entry which is preliminary data.</text>
</comment>
<organism evidence="1 2">
    <name type="scientific">Parablautia intestinalis</name>
    <dbReference type="NCBI Taxonomy" id="2320100"/>
    <lineage>
        <taxon>Bacteria</taxon>
        <taxon>Bacillati</taxon>
        <taxon>Bacillota</taxon>
        <taxon>Clostridia</taxon>
        <taxon>Lachnospirales</taxon>
        <taxon>Lachnospiraceae</taxon>
        <taxon>Parablautia</taxon>
    </lineage>
</organism>
<dbReference type="Gene3D" id="3.30.1240.10">
    <property type="match status" value="1"/>
</dbReference>
<dbReference type="SFLD" id="SFLDS00003">
    <property type="entry name" value="Haloacid_Dehalogenase"/>
    <property type="match status" value="1"/>
</dbReference>
<dbReference type="InterPro" id="IPR036412">
    <property type="entry name" value="HAD-like_sf"/>
</dbReference>
<dbReference type="InterPro" id="IPR023214">
    <property type="entry name" value="HAD_sf"/>
</dbReference>
<sequence>MTKQAYRLLLFDLDGTLLQSDKTISKRTLSAIKRCREKGMMIGVSTSRSEQNCMIFLKELMPDILITSGGALVKKGEEYIYKAEFSETETRNMIDMARTVCGEDCEITIDTAEAHYWNYKTDPKKLDQSWGESIYTDFNEFSECALKMCVEIFDENNAKVLAERLAQCDCIRFSDGYWYKFTKKNVTKENSITRITQDCGIGTESVIAFGDDFADIGMLELCGLGVAMGNAIDEVKSRADIVAGSNDEEGIAHFIEELENQ</sequence>
<dbReference type="OrthoDB" id="9814970at2"/>
<dbReference type="GO" id="GO:0016791">
    <property type="term" value="F:phosphatase activity"/>
    <property type="evidence" value="ECO:0007669"/>
    <property type="project" value="UniProtKB-ARBA"/>
</dbReference>
<protein>
    <submittedName>
        <fullName evidence="1">Cof-type HAD-IIB family hydrolase</fullName>
    </submittedName>
</protein>
<dbReference type="InterPro" id="IPR006379">
    <property type="entry name" value="HAD-SF_hydro_IIB"/>
</dbReference>
<dbReference type="GO" id="GO:0005829">
    <property type="term" value="C:cytosol"/>
    <property type="evidence" value="ECO:0007669"/>
    <property type="project" value="TreeGrafter"/>
</dbReference>
<dbReference type="SFLD" id="SFLDG01140">
    <property type="entry name" value="C2.B:_Phosphomannomutase_and_P"/>
    <property type="match status" value="1"/>
</dbReference>
<evidence type="ECO:0000313" key="2">
    <source>
        <dbReference type="Proteomes" id="UP000280696"/>
    </source>
</evidence>